<dbReference type="RefSeq" id="WP_018394395.1">
    <property type="nucleotide sequence ID" value="NZ_LQWZ01000033.1"/>
</dbReference>
<evidence type="ECO:0000256" key="3">
    <source>
        <dbReference type="ARBA" id="ARBA00009370"/>
    </source>
</evidence>
<protein>
    <recommendedName>
        <fullName evidence="4 12">Signal peptidase I</fullName>
        <ecNumber evidence="4 12">3.4.21.89</ecNumber>
    </recommendedName>
</protein>
<dbReference type="PROSITE" id="PS51257">
    <property type="entry name" value="PROKAR_LIPOPROTEIN"/>
    <property type="match status" value="1"/>
</dbReference>
<dbReference type="PROSITE" id="PS00501">
    <property type="entry name" value="SPASE_I_1"/>
    <property type="match status" value="1"/>
</dbReference>
<reference evidence="14 15" key="1">
    <citation type="submission" date="2016-01" db="EMBL/GenBank/DDBJ databases">
        <title>Investigation of taxonomic status of Bacillus aminovorans.</title>
        <authorList>
            <person name="Verma A."/>
            <person name="Pal Y."/>
            <person name="Krishnamurthi S."/>
        </authorList>
    </citation>
    <scope>NUCLEOTIDE SEQUENCE [LARGE SCALE GENOMIC DNA]</scope>
    <source>
        <strain evidence="14 15">DSM 4337</strain>
    </source>
</reference>
<evidence type="ECO:0000256" key="8">
    <source>
        <dbReference type="ARBA" id="ARBA00022801"/>
    </source>
</evidence>
<feature type="active site" evidence="11">
    <location>
        <position position="79"/>
    </location>
</feature>
<dbReference type="InterPro" id="IPR019758">
    <property type="entry name" value="Pept_S26A_signal_pept_1_CS"/>
</dbReference>
<dbReference type="GO" id="GO:0009003">
    <property type="term" value="F:signal peptidase activity"/>
    <property type="evidence" value="ECO:0007669"/>
    <property type="project" value="UniProtKB-EC"/>
</dbReference>
<evidence type="ECO:0000256" key="11">
    <source>
        <dbReference type="PIRSR" id="PIRSR600223-1"/>
    </source>
</evidence>
<feature type="transmembrane region" description="Helical" evidence="12">
    <location>
        <begin position="12"/>
        <end position="32"/>
    </location>
</feature>
<dbReference type="Pfam" id="PF10502">
    <property type="entry name" value="Peptidase_S26"/>
    <property type="match status" value="1"/>
</dbReference>
<evidence type="ECO:0000313" key="14">
    <source>
        <dbReference type="EMBL" id="OAH54805.1"/>
    </source>
</evidence>
<dbReference type="AlphaFoldDB" id="A0A177KPH6"/>
<evidence type="ECO:0000256" key="1">
    <source>
        <dbReference type="ARBA" id="ARBA00000677"/>
    </source>
</evidence>
<evidence type="ECO:0000313" key="15">
    <source>
        <dbReference type="Proteomes" id="UP000077271"/>
    </source>
</evidence>
<evidence type="ECO:0000256" key="6">
    <source>
        <dbReference type="ARBA" id="ARBA00022670"/>
    </source>
</evidence>
<keyword evidence="9 12" id="KW-1133">Transmembrane helix</keyword>
<sequence length="182" mass="20586">MEQESMRSEILSWIKAIVLAVVVTAACKYFFFAGVVVHGESMLPTFEDKDKVIVSKMTQIERFDQIVFHAPDSEDNYIKRVIGVSGDEVEMKDDILYINGKPTAEPYLDENKKSLMIGQKLTADFTLAELTAHDTVPDGYLFVLGDNRTVSKDSRIFGLIREDSVIGEVQMRFYPLSAIKTY</sequence>
<gene>
    <name evidence="14" type="ORF">AWH48_09495</name>
</gene>
<dbReference type="FunFam" id="2.10.109.10:FF:000008">
    <property type="entry name" value="Signal peptidase I"/>
    <property type="match status" value="1"/>
</dbReference>
<dbReference type="GO" id="GO:0004252">
    <property type="term" value="F:serine-type endopeptidase activity"/>
    <property type="evidence" value="ECO:0007669"/>
    <property type="project" value="InterPro"/>
</dbReference>
<dbReference type="CDD" id="cd06530">
    <property type="entry name" value="S26_SPase_I"/>
    <property type="match status" value="1"/>
</dbReference>
<keyword evidence="8 12" id="KW-0378">Hydrolase</keyword>
<accession>A0A177KPH6</accession>
<dbReference type="PANTHER" id="PTHR43390:SF8">
    <property type="entry name" value="SIGNAL PEPTIDASE I"/>
    <property type="match status" value="1"/>
</dbReference>
<organism evidence="14 15">
    <name type="scientific">Domibacillus aminovorans</name>
    <dbReference type="NCBI Taxonomy" id="29332"/>
    <lineage>
        <taxon>Bacteria</taxon>
        <taxon>Bacillati</taxon>
        <taxon>Bacillota</taxon>
        <taxon>Bacilli</taxon>
        <taxon>Bacillales</taxon>
        <taxon>Bacillaceae</taxon>
        <taxon>Domibacillus</taxon>
    </lineage>
</organism>
<dbReference type="NCBIfam" id="TIGR02227">
    <property type="entry name" value="sigpep_I_bact"/>
    <property type="match status" value="1"/>
</dbReference>
<dbReference type="GO" id="GO:0005886">
    <property type="term" value="C:plasma membrane"/>
    <property type="evidence" value="ECO:0007669"/>
    <property type="project" value="UniProtKB-SubCell"/>
</dbReference>
<keyword evidence="10 12" id="KW-0472">Membrane</keyword>
<keyword evidence="7 12" id="KW-0812">Transmembrane</keyword>
<keyword evidence="6 12" id="KW-0645">Protease</keyword>
<evidence type="ECO:0000259" key="13">
    <source>
        <dbReference type="Pfam" id="PF10502"/>
    </source>
</evidence>
<dbReference type="Gene3D" id="2.10.109.10">
    <property type="entry name" value="Umud Fragment, subunit A"/>
    <property type="match status" value="1"/>
</dbReference>
<dbReference type="EC" id="3.4.21.89" evidence="4 12"/>
<dbReference type="PRINTS" id="PR00727">
    <property type="entry name" value="LEADERPTASE"/>
</dbReference>
<evidence type="ECO:0000256" key="5">
    <source>
        <dbReference type="ARBA" id="ARBA00022475"/>
    </source>
</evidence>
<dbReference type="EMBL" id="LQWZ01000033">
    <property type="protein sequence ID" value="OAH54805.1"/>
    <property type="molecule type" value="Genomic_DNA"/>
</dbReference>
<name>A0A177KPH6_9BACI</name>
<dbReference type="OrthoDB" id="9802919at2"/>
<dbReference type="Proteomes" id="UP000077271">
    <property type="component" value="Unassembled WGS sequence"/>
</dbReference>
<evidence type="ECO:0000256" key="10">
    <source>
        <dbReference type="ARBA" id="ARBA00023136"/>
    </source>
</evidence>
<dbReference type="InterPro" id="IPR036286">
    <property type="entry name" value="LexA/Signal_pep-like_sf"/>
</dbReference>
<evidence type="ECO:0000256" key="7">
    <source>
        <dbReference type="ARBA" id="ARBA00022692"/>
    </source>
</evidence>
<comment type="subcellular location">
    <subcellularLocation>
        <location evidence="2">Cell membrane</location>
        <topology evidence="2">Single-pass type II membrane protein</topology>
    </subcellularLocation>
    <subcellularLocation>
        <location evidence="12">Membrane</location>
        <topology evidence="12">Single-pass type II membrane protein</topology>
    </subcellularLocation>
</comment>
<dbReference type="InterPro" id="IPR019533">
    <property type="entry name" value="Peptidase_S26"/>
</dbReference>
<dbReference type="PROSITE" id="PS00761">
    <property type="entry name" value="SPASE_I_3"/>
    <property type="match status" value="1"/>
</dbReference>
<dbReference type="PANTHER" id="PTHR43390">
    <property type="entry name" value="SIGNAL PEPTIDASE I"/>
    <property type="match status" value="1"/>
</dbReference>
<comment type="similarity">
    <text evidence="3 12">Belongs to the peptidase S26 family.</text>
</comment>
<feature type="active site" evidence="11">
    <location>
        <position position="41"/>
    </location>
</feature>
<feature type="domain" description="Peptidase S26" evidence="13">
    <location>
        <begin position="11"/>
        <end position="174"/>
    </location>
</feature>
<comment type="catalytic activity">
    <reaction evidence="1 12">
        <text>Cleavage of hydrophobic, N-terminal signal or leader sequences from secreted and periplasmic proteins.</text>
        <dbReference type="EC" id="3.4.21.89"/>
    </reaction>
</comment>
<comment type="caution">
    <text evidence="14">The sequence shown here is derived from an EMBL/GenBank/DDBJ whole genome shotgun (WGS) entry which is preliminary data.</text>
</comment>
<evidence type="ECO:0000256" key="12">
    <source>
        <dbReference type="RuleBase" id="RU362042"/>
    </source>
</evidence>
<dbReference type="InterPro" id="IPR019756">
    <property type="entry name" value="Pept_S26A_signal_pept_1_Ser-AS"/>
</dbReference>
<evidence type="ECO:0000256" key="9">
    <source>
        <dbReference type="ARBA" id="ARBA00022989"/>
    </source>
</evidence>
<keyword evidence="5" id="KW-1003">Cell membrane</keyword>
<evidence type="ECO:0000256" key="4">
    <source>
        <dbReference type="ARBA" id="ARBA00013208"/>
    </source>
</evidence>
<dbReference type="SUPFAM" id="SSF51306">
    <property type="entry name" value="LexA/Signal peptidase"/>
    <property type="match status" value="1"/>
</dbReference>
<proteinExistence type="inferred from homology"/>
<evidence type="ECO:0000256" key="2">
    <source>
        <dbReference type="ARBA" id="ARBA00004401"/>
    </source>
</evidence>
<dbReference type="GO" id="GO:0006465">
    <property type="term" value="P:signal peptide processing"/>
    <property type="evidence" value="ECO:0007669"/>
    <property type="project" value="InterPro"/>
</dbReference>
<dbReference type="InterPro" id="IPR000223">
    <property type="entry name" value="Pept_S26A_signal_pept_1"/>
</dbReference>